<dbReference type="EMBL" id="GGEC01074677">
    <property type="protein sequence ID" value="MBX55161.1"/>
    <property type="molecule type" value="Transcribed_RNA"/>
</dbReference>
<accession>A0A2P2PKG4</accession>
<sequence length="68" mass="7800">MDSTIASIRRRFTLVRFLTWRPWRGKLFKAAFPWPFLISTAGMFGTELGWLSTRGTPKENPCALCLPP</sequence>
<protein>
    <submittedName>
        <fullName evidence="1">Uncharacterized protein</fullName>
    </submittedName>
</protein>
<evidence type="ECO:0000313" key="1">
    <source>
        <dbReference type="EMBL" id="MBX55161.1"/>
    </source>
</evidence>
<proteinExistence type="predicted"/>
<name>A0A2P2PKG4_RHIMU</name>
<organism evidence="1">
    <name type="scientific">Rhizophora mucronata</name>
    <name type="common">Asiatic mangrove</name>
    <dbReference type="NCBI Taxonomy" id="61149"/>
    <lineage>
        <taxon>Eukaryota</taxon>
        <taxon>Viridiplantae</taxon>
        <taxon>Streptophyta</taxon>
        <taxon>Embryophyta</taxon>
        <taxon>Tracheophyta</taxon>
        <taxon>Spermatophyta</taxon>
        <taxon>Magnoliopsida</taxon>
        <taxon>eudicotyledons</taxon>
        <taxon>Gunneridae</taxon>
        <taxon>Pentapetalae</taxon>
        <taxon>rosids</taxon>
        <taxon>fabids</taxon>
        <taxon>Malpighiales</taxon>
        <taxon>Rhizophoraceae</taxon>
        <taxon>Rhizophora</taxon>
    </lineage>
</organism>
<dbReference type="AlphaFoldDB" id="A0A2P2PKG4"/>
<reference evidence="1" key="1">
    <citation type="submission" date="2018-02" db="EMBL/GenBank/DDBJ databases">
        <title>Rhizophora mucronata_Transcriptome.</title>
        <authorList>
            <person name="Meera S.P."/>
            <person name="Sreeshan A."/>
            <person name="Augustine A."/>
        </authorList>
    </citation>
    <scope>NUCLEOTIDE SEQUENCE</scope>
    <source>
        <tissue evidence="1">Leaf</tissue>
    </source>
</reference>